<dbReference type="PANTHER" id="PTHR34948:SF2">
    <property type="entry name" value="TRIPHOSPHATE TUNNEL METALLOENZYME 3"/>
    <property type="match status" value="1"/>
</dbReference>
<gene>
    <name evidence="1" type="ORF">RJ641_027575</name>
</gene>
<protein>
    <submittedName>
        <fullName evidence="1">CYTH domain</fullName>
    </submittedName>
</protein>
<dbReference type="EMBL" id="JBAMMX010000004">
    <property type="protein sequence ID" value="KAK6942198.1"/>
    <property type="molecule type" value="Genomic_DNA"/>
</dbReference>
<keyword evidence="2" id="KW-1185">Reference proteome</keyword>
<reference evidence="1 2" key="1">
    <citation type="submission" date="2023-12" db="EMBL/GenBank/DDBJ databases">
        <title>A high-quality genome assembly for Dillenia turbinata (Dilleniales).</title>
        <authorList>
            <person name="Chanderbali A."/>
        </authorList>
    </citation>
    <scope>NUCLEOTIDE SEQUENCE [LARGE SCALE GENOMIC DNA]</scope>
    <source>
        <strain evidence="1">LSX21</strain>
        <tissue evidence="1">Leaf</tissue>
    </source>
</reference>
<evidence type="ECO:0000313" key="1">
    <source>
        <dbReference type="EMBL" id="KAK6942198.1"/>
    </source>
</evidence>
<sequence>MLYSCFYDTDALSIIYLKANNIIVVGVSRMDGVGEESRFEINTDVFEWKQLTLELDLTFCEFGTCFEIECKSEAPEKANKLIEQFLEENGICIPTHRSQFAVFQSEKCDNSNLEIIQTNKINMYVIKREYVINFSSDLEVLWVWLPPKRQGTTLAPCGFHRNGVSCCDPHWPHMTEYGTT</sequence>
<dbReference type="PANTHER" id="PTHR34948">
    <property type="entry name" value="OS08G0299200 PROTEIN"/>
    <property type="match status" value="1"/>
</dbReference>
<dbReference type="AlphaFoldDB" id="A0AAN8ZPR8"/>
<proteinExistence type="predicted"/>
<comment type="caution">
    <text evidence="1">The sequence shown here is derived from an EMBL/GenBank/DDBJ whole genome shotgun (WGS) entry which is preliminary data.</text>
</comment>
<organism evidence="1 2">
    <name type="scientific">Dillenia turbinata</name>
    <dbReference type="NCBI Taxonomy" id="194707"/>
    <lineage>
        <taxon>Eukaryota</taxon>
        <taxon>Viridiplantae</taxon>
        <taxon>Streptophyta</taxon>
        <taxon>Embryophyta</taxon>
        <taxon>Tracheophyta</taxon>
        <taxon>Spermatophyta</taxon>
        <taxon>Magnoliopsida</taxon>
        <taxon>eudicotyledons</taxon>
        <taxon>Gunneridae</taxon>
        <taxon>Pentapetalae</taxon>
        <taxon>Dilleniales</taxon>
        <taxon>Dilleniaceae</taxon>
        <taxon>Dillenia</taxon>
    </lineage>
</organism>
<accession>A0AAN8ZPR8</accession>
<name>A0AAN8ZPR8_9MAGN</name>
<dbReference type="Gene3D" id="2.40.320.10">
    <property type="entry name" value="Hypothetical Protein Pfu-838710-001"/>
    <property type="match status" value="1"/>
</dbReference>
<dbReference type="Proteomes" id="UP001370490">
    <property type="component" value="Unassembled WGS sequence"/>
</dbReference>
<evidence type="ECO:0000313" key="2">
    <source>
        <dbReference type="Proteomes" id="UP001370490"/>
    </source>
</evidence>